<name>A0A1X0S2G3_RHIZD</name>
<dbReference type="OMA" id="FFPIHKD"/>
<sequence>MPESVKTFSFLLFFSAYENIRKRRTFDNKELSGPDYGKERPVKKQDIKKMTVSEKPRKYTVTVAIPGSIIDLAPTLELKTILAGQLARTFALFCVDEVVIYQDKVVHPSAKVNPNLFLARILQYMETPPYLRKALVPISSDLKFVGLLPPLDVPHHPSREDMTLYREGVTLDKADDESTLVDVGLFRRARIDRPIQPNVRVTVELSQVVAAADTKKGQKPIQAKVVSPKTPREKDGIYWGYQIRVASSFSKVMAEAPCKYDLSIGVSDQRGDNLFHSSTVKNKFKPFEHILIAFGTPNGGLEEAIEADEDLKEGGENAHELFDLFIQSATSGTRSVRLEESIMMVMSTLKPTIANKGKS</sequence>
<dbReference type="InterPro" id="IPR029028">
    <property type="entry name" value="Alpha/beta_knot_MTases"/>
</dbReference>
<dbReference type="Gene3D" id="2.40.50.140">
    <property type="entry name" value="Nucleic acid-binding proteins"/>
    <property type="match status" value="1"/>
</dbReference>
<protein>
    <submittedName>
        <fullName evidence="2">DUF171-domain-containing protein</fullName>
    </submittedName>
</protein>
<reference evidence="2 3" key="1">
    <citation type="journal article" date="2016" name="Proc. Natl. Acad. Sci. U.S.A.">
        <title>Lipid metabolic changes in an early divergent fungus govern the establishment of a mutualistic symbiosis with endobacteria.</title>
        <authorList>
            <person name="Lastovetsky O.A."/>
            <person name="Gaspar M.L."/>
            <person name="Mondo S.J."/>
            <person name="LaButti K.M."/>
            <person name="Sandor L."/>
            <person name="Grigoriev I.V."/>
            <person name="Henry S.A."/>
            <person name="Pawlowska T.E."/>
        </authorList>
    </citation>
    <scope>NUCLEOTIDE SEQUENCE [LARGE SCALE GENOMIC DNA]</scope>
    <source>
        <strain evidence="2 3">ATCC 11559</strain>
    </source>
</reference>
<evidence type="ECO:0000313" key="3">
    <source>
        <dbReference type="Proteomes" id="UP000242381"/>
    </source>
</evidence>
<dbReference type="PANTHER" id="PTHR12150">
    <property type="entry name" value="CLASS IV SAM-BINDING METHYLTRANSFERASE-RELATED"/>
    <property type="match status" value="1"/>
</dbReference>
<evidence type="ECO:0000313" key="2">
    <source>
        <dbReference type="EMBL" id="ORE18467.1"/>
    </source>
</evidence>
<dbReference type="CDD" id="cd18086">
    <property type="entry name" value="HsC9orf114-like"/>
    <property type="match status" value="1"/>
</dbReference>
<dbReference type="Proteomes" id="UP000242381">
    <property type="component" value="Unassembled WGS sequence"/>
</dbReference>
<dbReference type="Pfam" id="PF02598">
    <property type="entry name" value="Methyltrn_RNA_3"/>
    <property type="match status" value="1"/>
</dbReference>
<evidence type="ECO:0000256" key="1">
    <source>
        <dbReference type="ARBA" id="ARBA00009841"/>
    </source>
</evidence>
<dbReference type="VEuPathDB" id="FungiDB:BCV72DRAFT_331851"/>
<accession>A0A1X0S2G3</accession>
<dbReference type="SUPFAM" id="SSF75217">
    <property type="entry name" value="alpha/beta knot"/>
    <property type="match status" value="1"/>
</dbReference>
<proteinExistence type="inferred from homology"/>
<dbReference type="AlphaFoldDB" id="A0A1X0S2G3"/>
<dbReference type="EMBL" id="KV921329">
    <property type="protein sequence ID" value="ORE18467.1"/>
    <property type="molecule type" value="Genomic_DNA"/>
</dbReference>
<dbReference type="SUPFAM" id="SSF50249">
    <property type="entry name" value="Nucleic acid-binding proteins"/>
    <property type="match status" value="1"/>
</dbReference>
<organism evidence="2 3">
    <name type="scientific">Rhizopus microsporus</name>
    <dbReference type="NCBI Taxonomy" id="58291"/>
    <lineage>
        <taxon>Eukaryota</taxon>
        <taxon>Fungi</taxon>
        <taxon>Fungi incertae sedis</taxon>
        <taxon>Mucoromycota</taxon>
        <taxon>Mucoromycotina</taxon>
        <taxon>Mucoromycetes</taxon>
        <taxon>Mucorales</taxon>
        <taxon>Mucorineae</taxon>
        <taxon>Rhizopodaceae</taxon>
        <taxon>Rhizopus</taxon>
    </lineage>
</organism>
<dbReference type="PANTHER" id="PTHR12150:SF13">
    <property type="entry name" value="METHYLTRANSFERASE C9ORF114-RELATED"/>
    <property type="match status" value="1"/>
</dbReference>
<dbReference type="InterPro" id="IPR029026">
    <property type="entry name" value="tRNA_m1G_MTases_N"/>
</dbReference>
<comment type="similarity">
    <text evidence="1">Belongs to the class IV-like SAM-binding methyltransferase superfamily.</text>
</comment>
<dbReference type="Gene3D" id="3.40.1280.10">
    <property type="match status" value="1"/>
</dbReference>
<gene>
    <name evidence="2" type="ORF">BCV71DRAFT_255426</name>
</gene>
<dbReference type="InterPro" id="IPR003750">
    <property type="entry name" value="Put_MeTrfase-C9orf114-like"/>
</dbReference>
<dbReference type="InterPro" id="IPR012340">
    <property type="entry name" value="NA-bd_OB-fold"/>
</dbReference>